<reference evidence="7" key="1">
    <citation type="journal article" date="2021" name="PeerJ">
        <title>Extensive microbial diversity within the chicken gut microbiome revealed by metagenomics and culture.</title>
        <authorList>
            <person name="Gilroy R."/>
            <person name="Ravi A."/>
            <person name="Getino M."/>
            <person name="Pursley I."/>
            <person name="Horton D.L."/>
            <person name="Alikhan N.F."/>
            <person name="Baker D."/>
            <person name="Gharbi K."/>
            <person name="Hall N."/>
            <person name="Watson M."/>
            <person name="Adriaenssens E.M."/>
            <person name="Foster-Nyarko E."/>
            <person name="Jarju S."/>
            <person name="Secka A."/>
            <person name="Antonio M."/>
            <person name="Oren A."/>
            <person name="Chaudhuri R.R."/>
            <person name="La Ragione R."/>
            <person name="Hildebrand F."/>
            <person name="Pallen M.J."/>
        </authorList>
    </citation>
    <scope>NUCLEOTIDE SEQUENCE</scope>
    <source>
        <strain evidence="7">ChiGjej5B5-7349</strain>
    </source>
</reference>
<keyword evidence="3" id="KW-1003">Cell membrane</keyword>
<dbReference type="PANTHER" id="PTHR42771">
    <property type="entry name" value="IRON(3+)-HYDROXAMATE IMPORT ATP-BINDING PROTEIN FHUC"/>
    <property type="match status" value="1"/>
</dbReference>
<dbReference type="Pfam" id="PF00005">
    <property type="entry name" value="ABC_tran"/>
    <property type="match status" value="1"/>
</dbReference>
<proteinExistence type="predicted"/>
<name>A0A921MF94_9MICO</name>
<evidence type="ECO:0000259" key="6">
    <source>
        <dbReference type="Pfam" id="PF00005"/>
    </source>
</evidence>
<dbReference type="InterPro" id="IPR051535">
    <property type="entry name" value="Siderophore_ABC-ATPase"/>
</dbReference>
<dbReference type="InterPro" id="IPR003439">
    <property type="entry name" value="ABC_transporter-like_ATP-bd"/>
</dbReference>
<dbReference type="GO" id="GO:0006811">
    <property type="term" value="P:monoatomic ion transport"/>
    <property type="evidence" value="ECO:0007669"/>
    <property type="project" value="UniProtKB-KW"/>
</dbReference>
<evidence type="ECO:0000256" key="1">
    <source>
        <dbReference type="ARBA" id="ARBA00004202"/>
    </source>
</evidence>
<dbReference type="Proteomes" id="UP000784435">
    <property type="component" value="Unassembled WGS sequence"/>
</dbReference>
<dbReference type="GO" id="GO:0016887">
    <property type="term" value="F:ATP hydrolysis activity"/>
    <property type="evidence" value="ECO:0007669"/>
    <property type="project" value="InterPro"/>
</dbReference>
<gene>
    <name evidence="7" type="ORF">K8V08_11805</name>
</gene>
<keyword evidence="5" id="KW-0472">Membrane</keyword>
<protein>
    <submittedName>
        <fullName evidence="7">ABC transporter ATP-binding protein</fullName>
    </submittedName>
</protein>
<dbReference type="EMBL" id="DYUK01000260">
    <property type="protein sequence ID" value="HJG81083.1"/>
    <property type="molecule type" value="Genomic_DNA"/>
</dbReference>
<keyword evidence="2" id="KW-0813">Transport</keyword>
<sequence>MTTDRTLAAQDVTLGYGDRTVIRELDLQVAPGRITAIVGANGSGKSTLLKAMARLLTP</sequence>
<dbReference type="Gene3D" id="3.40.50.300">
    <property type="entry name" value="P-loop containing nucleotide triphosphate hydrolases"/>
    <property type="match status" value="1"/>
</dbReference>
<evidence type="ECO:0000256" key="5">
    <source>
        <dbReference type="ARBA" id="ARBA00023136"/>
    </source>
</evidence>
<comment type="caution">
    <text evidence="7">The sequence shown here is derived from an EMBL/GenBank/DDBJ whole genome shotgun (WGS) entry which is preliminary data.</text>
</comment>
<feature type="non-terminal residue" evidence="7">
    <location>
        <position position="58"/>
    </location>
</feature>
<comment type="subcellular location">
    <subcellularLocation>
        <location evidence="1">Cell membrane</location>
        <topology evidence="1">Peripheral membrane protein</topology>
    </subcellularLocation>
</comment>
<evidence type="ECO:0000256" key="3">
    <source>
        <dbReference type="ARBA" id="ARBA00022475"/>
    </source>
</evidence>
<evidence type="ECO:0000256" key="2">
    <source>
        <dbReference type="ARBA" id="ARBA00022448"/>
    </source>
</evidence>
<dbReference type="InterPro" id="IPR027417">
    <property type="entry name" value="P-loop_NTPase"/>
</dbReference>
<evidence type="ECO:0000313" key="8">
    <source>
        <dbReference type="Proteomes" id="UP000784435"/>
    </source>
</evidence>
<dbReference type="GO" id="GO:0005886">
    <property type="term" value="C:plasma membrane"/>
    <property type="evidence" value="ECO:0007669"/>
    <property type="project" value="UniProtKB-SubCell"/>
</dbReference>
<evidence type="ECO:0000256" key="4">
    <source>
        <dbReference type="ARBA" id="ARBA00023065"/>
    </source>
</evidence>
<dbReference type="GO" id="GO:0005524">
    <property type="term" value="F:ATP binding"/>
    <property type="evidence" value="ECO:0007669"/>
    <property type="project" value="UniProtKB-KW"/>
</dbReference>
<organism evidence="7 8">
    <name type="scientific">Brevibacterium senegalense</name>
    <dbReference type="NCBI Taxonomy" id="1033736"/>
    <lineage>
        <taxon>Bacteria</taxon>
        <taxon>Bacillati</taxon>
        <taxon>Actinomycetota</taxon>
        <taxon>Actinomycetes</taxon>
        <taxon>Micrococcales</taxon>
        <taxon>Brevibacteriaceae</taxon>
        <taxon>Brevibacterium</taxon>
    </lineage>
</organism>
<reference evidence="7" key="2">
    <citation type="submission" date="2021-09" db="EMBL/GenBank/DDBJ databases">
        <authorList>
            <person name="Gilroy R."/>
        </authorList>
    </citation>
    <scope>NUCLEOTIDE SEQUENCE</scope>
    <source>
        <strain evidence="7">ChiGjej5B5-7349</strain>
    </source>
</reference>
<dbReference type="AlphaFoldDB" id="A0A921MF94"/>
<dbReference type="SUPFAM" id="SSF52540">
    <property type="entry name" value="P-loop containing nucleoside triphosphate hydrolases"/>
    <property type="match status" value="1"/>
</dbReference>
<evidence type="ECO:0000313" key="7">
    <source>
        <dbReference type="EMBL" id="HJG81083.1"/>
    </source>
</evidence>
<dbReference type="PANTHER" id="PTHR42771:SF2">
    <property type="entry name" value="IRON(3+)-HYDROXAMATE IMPORT ATP-BINDING PROTEIN FHUC"/>
    <property type="match status" value="1"/>
</dbReference>
<keyword evidence="4" id="KW-0406">Ion transport</keyword>
<keyword evidence="7" id="KW-0547">Nucleotide-binding</keyword>
<accession>A0A921MF94</accession>
<feature type="domain" description="ABC transporter" evidence="6">
    <location>
        <begin position="23"/>
        <end position="58"/>
    </location>
</feature>
<keyword evidence="7" id="KW-0067">ATP-binding</keyword>